<protein>
    <recommendedName>
        <fullName evidence="3">MIP18 family-like domain-containing protein</fullName>
    </recommendedName>
</protein>
<evidence type="ECO:0000313" key="1">
    <source>
        <dbReference type="EMBL" id="MDO6421768.1"/>
    </source>
</evidence>
<evidence type="ECO:0000313" key="2">
    <source>
        <dbReference type="Proteomes" id="UP001169760"/>
    </source>
</evidence>
<reference evidence="1" key="1">
    <citation type="submission" date="2023-07" db="EMBL/GenBank/DDBJ databases">
        <title>Genome content predicts the carbon catabolic preferences of heterotrophic bacteria.</title>
        <authorList>
            <person name="Gralka M."/>
        </authorList>
    </citation>
    <scope>NUCLEOTIDE SEQUENCE</scope>
    <source>
        <strain evidence="1">I3M17_2</strain>
    </source>
</reference>
<name>A0AAW7X5G6_9GAMM</name>
<comment type="caution">
    <text evidence="1">The sequence shown here is derived from an EMBL/GenBank/DDBJ whole genome shotgun (WGS) entry which is preliminary data.</text>
</comment>
<dbReference type="RefSeq" id="WP_216065401.1">
    <property type="nucleotide sequence ID" value="NZ_JAHKPP010000042.1"/>
</dbReference>
<evidence type="ECO:0008006" key="3">
    <source>
        <dbReference type="Google" id="ProtNLM"/>
    </source>
</evidence>
<organism evidence="1 2">
    <name type="scientific">Saccharophagus degradans</name>
    <dbReference type="NCBI Taxonomy" id="86304"/>
    <lineage>
        <taxon>Bacteria</taxon>
        <taxon>Pseudomonadati</taxon>
        <taxon>Pseudomonadota</taxon>
        <taxon>Gammaproteobacteria</taxon>
        <taxon>Cellvibrionales</taxon>
        <taxon>Cellvibrionaceae</taxon>
        <taxon>Saccharophagus</taxon>
    </lineage>
</organism>
<sequence>MPSPFTDKTKPLYLERMNTALEVHGDFLQGMAFTDIELHGNTLIFTVKPTGICNQPPQLKAFTDIANILTLSGDTLKFEIVEAMG</sequence>
<accession>A0AAW7X5G6</accession>
<dbReference type="AlphaFoldDB" id="A0AAW7X5G6"/>
<dbReference type="EMBL" id="JAUOPB010000003">
    <property type="protein sequence ID" value="MDO6421768.1"/>
    <property type="molecule type" value="Genomic_DNA"/>
</dbReference>
<gene>
    <name evidence="1" type="ORF">Q4521_04735</name>
</gene>
<dbReference type="Proteomes" id="UP001169760">
    <property type="component" value="Unassembled WGS sequence"/>
</dbReference>
<proteinExistence type="predicted"/>